<keyword evidence="1" id="KW-1133">Transmembrane helix</keyword>
<reference evidence="2 3" key="1">
    <citation type="submission" date="2015-03" db="EMBL/GenBank/DDBJ databases">
        <title>Genome sequencing of Methylobacterium tarhaniae DSM 25844.</title>
        <authorList>
            <person name="Chaudhry V."/>
            <person name="Patil P.B."/>
        </authorList>
    </citation>
    <scope>NUCLEOTIDE SEQUENCE [LARGE SCALE GENOMIC DNA]</scope>
    <source>
        <strain evidence="2 3">DSM 25844</strain>
    </source>
</reference>
<evidence type="ECO:0000313" key="3">
    <source>
        <dbReference type="Proteomes" id="UP000036449"/>
    </source>
</evidence>
<feature type="transmembrane region" description="Helical" evidence="1">
    <location>
        <begin position="38"/>
        <end position="57"/>
    </location>
</feature>
<name>A0A0J6T855_9HYPH</name>
<feature type="transmembrane region" description="Helical" evidence="1">
    <location>
        <begin position="92"/>
        <end position="110"/>
    </location>
</feature>
<dbReference type="InterPro" id="IPR021762">
    <property type="entry name" value="DUF3325"/>
</dbReference>
<protein>
    <recommendedName>
        <fullName evidence="4">Iron transporter</fullName>
    </recommendedName>
</protein>
<evidence type="ECO:0000313" key="2">
    <source>
        <dbReference type="EMBL" id="KMO41763.1"/>
    </source>
</evidence>
<evidence type="ECO:0000256" key="1">
    <source>
        <dbReference type="SAM" id="Phobius"/>
    </source>
</evidence>
<organism evidence="2 3">
    <name type="scientific">Methylobacterium tarhaniae</name>
    <dbReference type="NCBI Taxonomy" id="1187852"/>
    <lineage>
        <taxon>Bacteria</taxon>
        <taxon>Pseudomonadati</taxon>
        <taxon>Pseudomonadota</taxon>
        <taxon>Alphaproteobacteria</taxon>
        <taxon>Hyphomicrobiales</taxon>
        <taxon>Methylobacteriaceae</taxon>
        <taxon>Methylobacterium</taxon>
    </lineage>
</organism>
<keyword evidence="1" id="KW-0812">Transmembrane</keyword>
<accession>A0A0J6T855</accession>
<dbReference type="EMBL" id="LABZ01000078">
    <property type="protein sequence ID" value="KMO41763.1"/>
    <property type="molecule type" value="Genomic_DNA"/>
</dbReference>
<keyword evidence="1" id="KW-0472">Membrane</keyword>
<dbReference type="Pfam" id="PF11804">
    <property type="entry name" value="DUF3325"/>
    <property type="match status" value="1"/>
</dbReference>
<comment type="caution">
    <text evidence="2">The sequence shown here is derived from an EMBL/GenBank/DDBJ whole genome shotgun (WGS) entry which is preliminary data.</text>
</comment>
<proteinExistence type="predicted"/>
<sequence>MTLLVGLGLSFLGLAALCLSMARHHQAVWPGPPDRQRVLALRAAGWVLIALSLVAAIRLDGWNFGPVDWLGSLIGAGLVLIVVQSYRPRALLWMVPAAAAVAVAAALGSLA</sequence>
<dbReference type="AlphaFoldDB" id="A0A0J6T855"/>
<dbReference type="OrthoDB" id="6009065at2"/>
<dbReference type="Proteomes" id="UP000036449">
    <property type="component" value="Unassembled WGS sequence"/>
</dbReference>
<gene>
    <name evidence="2" type="ORF">VQ03_12415</name>
</gene>
<evidence type="ECO:0008006" key="4">
    <source>
        <dbReference type="Google" id="ProtNLM"/>
    </source>
</evidence>
<keyword evidence="3" id="KW-1185">Reference proteome</keyword>
<dbReference type="PATRIC" id="fig|1187852.3.peg.6422"/>
<dbReference type="RefSeq" id="WP_048451176.1">
    <property type="nucleotide sequence ID" value="NZ_JBNNPJ010000069.1"/>
</dbReference>
<feature type="transmembrane region" description="Helical" evidence="1">
    <location>
        <begin position="69"/>
        <end position="86"/>
    </location>
</feature>